<organism evidence="10 11">
    <name type="scientific">Erythroxylum novogranatense</name>
    <dbReference type="NCBI Taxonomy" id="1862640"/>
    <lineage>
        <taxon>Eukaryota</taxon>
        <taxon>Viridiplantae</taxon>
        <taxon>Streptophyta</taxon>
        <taxon>Embryophyta</taxon>
        <taxon>Tracheophyta</taxon>
        <taxon>Spermatophyta</taxon>
        <taxon>Magnoliopsida</taxon>
        <taxon>eudicotyledons</taxon>
        <taxon>Gunneridae</taxon>
        <taxon>Pentapetalae</taxon>
        <taxon>rosids</taxon>
        <taxon>fabids</taxon>
        <taxon>Malpighiales</taxon>
        <taxon>Erythroxylaceae</taxon>
        <taxon>Erythroxylum</taxon>
    </lineage>
</organism>
<feature type="domain" description="PHD-type" evidence="8">
    <location>
        <begin position="674"/>
        <end position="721"/>
    </location>
</feature>
<evidence type="ECO:0000313" key="10">
    <source>
        <dbReference type="EMBL" id="KAJ8751271.1"/>
    </source>
</evidence>
<dbReference type="Gene3D" id="2.60.120.650">
    <property type="entry name" value="Cupin"/>
    <property type="match status" value="1"/>
</dbReference>
<dbReference type="Pfam" id="PF00628">
    <property type="entry name" value="PHD"/>
    <property type="match status" value="1"/>
</dbReference>
<gene>
    <name evidence="10" type="ORF">K2173_016452</name>
</gene>
<evidence type="ECO:0000256" key="6">
    <source>
        <dbReference type="PROSITE-ProRule" id="PRU00146"/>
    </source>
</evidence>
<evidence type="ECO:0000313" key="11">
    <source>
        <dbReference type="Proteomes" id="UP001159364"/>
    </source>
</evidence>
<dbReference type="GO" id="GO:0005634">
    <property type="term" value="C:nucleus"/>
    <property type="evidence" value="ECO:0007669"/>
    <property type="project" value="UniProtKB-SubCell"/>
</dbReference>
<proteinExistence type="predicted"/>
<dbReference type="InterPro" id="IPR047365">
    <property type="entry name" value="Tudor_AtPTM-like"/>
</dbReference>
<keyword evidence="2" id="KW-0479">Metal-binding</keyword>
<dbReference type="InterPro" id="IPR001965">
    <property type="entry name" value="Znf_PHD"/>
</dbReference>
<dbReference type="PROSITE" id="PS50827">
    <property type="entry name" value="DDT"/>
    <property type="match status" value="1"/>
</dbReference>
<dbReference type="InterPro" id="IPR018501">
    <property type="entry name" value="DDT_dom"/>
</dbReference>
<dbReference type="CDD" id="cd15489">
    <property type="entry name" value="PHD_SF"/>
    <property type="match status" value="1"/>
</dbReference>
<feature type="region of interest" description="Disordered" evidence="7">
    <location>
        <begin position="1531"/>
        <end position="1551"/>
    </location>
</feature>
<evidence type="ECO:0000256" key="7">
    <source>
        <dbReference type="SAM" id="MobiDB-lite"/>
    </source>
</evidence>
<dbReference type="Pfam" id="PF21743">
    <property type="entry name" value="PTM_DIR17_Tudor"/>
    <property type="match status" value="1"/>
</dbReference>
<comment type="caution">
    <text evidence="10">The sequence shown here is derived from an EMBL/GenBank/DDBJ whole genome shotgun (WGS) entry which is preliminary data.</text>
</comment>
<sequence>MEFVGKFVKKSLKGIGVVQSYDASSGFFMIAYDDGDSEELRVSEVFELVVDAPIGYKTRVDRRPKKRCRVNRGNEAGVAESGTSNPIGETLGTRLDNNGGLGIFRNVDLNDGLVGNLKEIEGVERNIDVDLNRVVENGDAGSKGVLDLNAGFNLNLNEGFDLNEEGGLNDSVRGESKKRGYIDLNLNVDGDAEDSFEEVPLVGKVVEAQKREPKFDLNLVIDDESRDDIGCDDEGKVKQSASFMVVKEDMEKTEEPRKVVVGTQDEGTSTSGTLEEVHDTKGSCIGTPKGIQRDETISGQDARAYESLEMLDAKAIKQDSDLISGKQGYIKSGISGASGSRRGRRRGRKPADNLNSMSEGMISTGANSVKGDCGMVTDNIQDDRGSAQSEIHPKRRKRRKFLDDISYTPEMTVLRRSARRGSARSNVLASAPSVVANDLSVSAPFSAVSEEDPDTLQHGRFDELLVLPVKVQLPPSSRNLDLDGTPVLDIFAIYACLRSFSTLLFLSPFELEDFVAALKCNSPSLLFDSIHVAILQTLRKHLEQLSHEGSESASDCLRSLNWGLLDLITWPAFMVEYLLIHGSGLKPGFDLSCMELLKTNYYEQPAYVKVEILRCLCDNMIEVEIIRSELSRRSSVAECELDFDRYVKRRAGMDLSGSSCLTEEGADDTTDWNSDECYLCKMDGNLICCDGCPAAYHSKCVGVVSDSLPEGDWYCPECAVDRHQPWMTPRKSLRGAELLGVDPFGRLFFSSCDYLLVSDSCEGEASFNFYNKEDLNVVVEVLKSSEMHYRGILGAIQKHWGMAVSLYGATRTLGSANFTLGPEMCIAAPTAVSAETHAVNNGTIKDRRLQEEYGSGSANLHCAAEPACLSLDRFAETTHMLTRNQSSQNDKTDFSNISADLKKCEVQGRFIASNSLDNNKRDNSESATSGYTASSINIANGEAKLVQPGAGYKNYYSFGHMASLVVEELMRKSSDRKSEDSIKSGEEIISAQMKVISKKNANFYWPNILETNKNFQTEKCGWCFSCRFSGDDSDCLFNISYGPTKEASLCQVGGLQIKRSIGHLNVVTSYILSMEDRLQGLLLGPWLNPHFTQVWRKGALKESDIESLKQLVLMLESNLHHLAFTAEWSKHVDSSVTLGSASHIVTASLCASSKSGFGRKRARYSELEANNSSSSEGGLTMFWWRGGRLSRQLFNWKALPRSIVSKAARQAGCTKIPGILYPENSDFARRTKNLTWRAAVESLKNVEQLALQVRELDLNIKWDEIENTRFLSMLDKEFRRSFRLFKKTIVRRKCLEGEGSKYLLDFGKRKTIPEVVLKYGSLVEESSSDRKKYWLSESHVPLHLLKSFEEKRIARKSGKVLSAKPNDGGLVLRKPSNKRGFAYLFAKAERSEYHKCGHCKKDVPIREAVSCQYCKGFFHKRHVRKSPGSFTANCIYTCHRCLNGKYVKIVKRTGKSGLKRDRNNKKNVKVLQQKSTKITVSSKSKRVKSKQKALKVSRPLRSQNNKKAVIVVPLRRSARQAKYRSLQNKKLRGRKKGKQVKSIKGTPSKPKKVVSWQKKRTHAYHSYWHNGLLLSRKPDDERILHFRRKRLLAPFGDAILDQPQCHLCSEMGNTCTCSYISCENCGEWYHGDAFGLNEKNISCIIGFRCHVCRQSTPPVCPHASSRRTNGCHSLESENDGIKLSEEATYGFPLPTEANQLKGSFSSEDPKISASTNGFVETREHFHNALNSDESSLSVSMFEADNGTNVKVNTDAIDRSNKGLEQDLSPSFDEDLP</sequence>
<dbReference type="SMART" id="SM00571">
    <property type="entry name" value="DDT"/>
    <property type="match status" value="1"/>
</dbReference>
<dbReference type="EMBL" id="JAIWQS010000011">
    <property type="protein sequence ID" value="KAJ8751271.1"/>
    <property type="molecule type" value="Genomic_DNA"/>
</dbReference>
<evidence type="ECO:0000256" key="4">
    <source>
        <dbReference type="ARBA" id="ARBA00022833"/>
    </source>
</evidence>
<keyword evidence="4" id="KW-0862">Zinc</keyword>
<reference evidence="10 11" key="1">
    <citation type="submission" date="2021-09" db="EMBL/GenBank/DDBJ databases">
        <title>Genomic insights and catalytic innovation underlie evolution of tropane alkaloids biosynthesis.</title>
        <authorList>
            <person name="Wang Y.-J."/>
            <person name="Tian T."/>
            <person name="Huang J.-P."/>
            <person name="Huang S.-X."/>
        </authorList>
    </citation>
    <scope>NUCLEOTIDE SEQUENCE [LARGE SCALE GENOMIC DNA]</scope>
    <source>
        <strain evidence="10">KIB-2018</strain>
        <tissue evidence="10">Leaf</tissue>
    </source>
</reference>
<evidence type="ECO:0000259" key="8">
    <source>
        <dbReference type="PROSITE" id="PS50016"/>
    </source>
</evidence>
<keyword evidence="5" id="KW-0539">Nucleus</keyword>
<dbReference type="PROSITE" id="PS01359">
    <property type="entry name" value="ZF_PHD_1"/>
    <property type="match status" value="1"/>
</dbReference>
<accession>A0AAV8SG96</accession>
<keyword evidence="3 6" id="KW-0863">Zinc-finger</keyword>
<comment type="subcellular location">
    <subcellularLocation>
        <location evidence="1">Nucleus</location>
    </subcellularLocation>
</comment>
<evidence type="ECO:0000256" key="2">
    <source>
        <dbReference type="ARBA" id="ARBA00022723"/>
    </source>
</evidence>
<dbReference type="Pfam" id="PF24294">
    <property type="entry name" value="Chromo_PTM"/>
    <property type="match status" value="1"/>
</dbReference>
<evidence type="ECO:0000256" key="3">
    <source>
        <dbReference type="ARBA" id="ARBA00022771"/>
    </source>
</evidence>
<protein>
    <submittedName>
        <fullName evidence="10">Uncharacterized protein</fullName>
    </submittedName>
</protein>
<dbReference type="PROSITE" id="PS50016">
    <property type="entry name" value="ZF_PHD_2"/>
    <property type="match status" value="1"/>
</dbReference>
<evidence type="ECO:0000259" key="9">
    <source>
        <dbReference type="PROSITE" id="PS50827"/>
    </source>
</evidence>
<name>A0AAV8SG96_9ROSI</name>
<dbReference type="CDD" id="cd15532">
    <property type="entry name" value="PHD2_CHD_II"/>
    <property type="match status" value="1"/>
</dbReference>
<feature type="region of interest" description="Disordered" evidence="7">
    <location>
        <begin position="333"/>
        <end position="360"/>
    </location>
</feature>
<dbReference type="InterPro" id="IPR013083">
    <property type="entry name" value="Znf_RING/FYVE/PHD"/>
</dbReference>
<keyword evidence="11" id="KW-1185">Reference proteome</keyword>
<dbReference type="Proteomes" id="UP001159364">
    <property type="component" value="Linkage Group LG11"/>
</dbReference>
<evidence type="ECO:0000256" key="5">
    <source>
        <dbReference type="ARBA" id="ARBA00023242"/>
    </source>
</evidence>
<dbReference type="GO" id="GO:0008270">
    <property type="term" value="F:zinc ion binding"/>
    <property type="evidence" value="ECO:0007669"/>
    <property type="project" value="UniProtKB-KW"/>
</dbReference>
<dbReference type="InterPro" id="IPR019786">
    <property type="entry name" value="Zinc_finger_PHD-type_CS"/>
</dbReference>
<dbReference type="InterPro" id="IPR056618">
    <property type="entry name" value="Chromo_PTM"/>
</dbReference>
<dbReference type="Gene3D" id="3.30.40.10">
    <property type="entry name" value="Zinc/RING finger domain, C3HC4 (zinc finger)"/>
    <property type="match status" value="1"/>
</dbReference>
<dbReference type="PANTHER" id="PTHR46508">
    <property type="entry name" value="PHD FINGER FAMILY PROTEIN"/>
    <property type="match status" value="1"/>
</dbReference>
<evidence type="ECO:0000256" key="1">
    <source>
        <dbReference type="ARBA" id="ARBA00004123"/>
    </source>
</evidence>
<dbReference type="PANTHER" id="PTHR46508:SF5">
    <property type="entry name" value="PHD-FINGER AND DNA BINDING DOMAIN-CONTAINING PROTEIN"/>
    <property type="match status" value="1"/>
</dbReference>
<feature type="compositionally biased region" description="Basic residues" evidence="7">
    <location>
        <begin position="1531"/>
        <end position="1541"/>
    </location>
</feature>
<dbReference type="InterPro" id="IPR011011">
    <property type="entry name" value="Znf_FYVE_PHD"/>
</dbReference>
<dbReference type="InterPro" id="IPR019787">
    <property type="entry name" value="Znf_PHD-finger"/>
</dbReference>
<dbReference type="Pfam" id="PF02791">
    <property type="entry name" value="DDT"/>
    <property type="match status" value="1"/>
</dbReference>
<dbReference type="SMART" id="SM00249">
    <property type="entry name" value="PHD"/>
    <property type="match status" value="3"/>
</dbReference>
<dbReference type="SUPFAM" id="SSF57903">
    <property type="entry name" value="FYVE/PHD zinc finger"/>
    <property type="match status" value="2"/>
</dbReference>
<feature type="domain" description="DDT" evidence="9">
    <location>
        <begin position="484"/>
        <end position="544"/>
    </location>
</feature>